<feature type="region of interest" description="Disordered" evidence="1">
    <location>
        <begin position="64"/>
        <end position="87"/>
    </location>
</feature>
<evidence type="ECO:0000256" key="2">
    <source>
        <dbReference type="SAM" id="Phobius"/>
    </source>
</evidence>
<dbReference type="NCBIfam" id="TIGR00976">
    <property type="entry name" value="CocE_NonD"/>
    <property type="match status" value="1"/>
</dbReference>
<keyword evidence="2" id="KW-0812">Transmembrane</keyword>
<protein>
    <submittedName>
        <fullName evidence="4">X-pro dipeptidyl-peptidase domain-containing protein</fullName>
    </submittedName>
</protein>
<reference evidence="4 5" key="1">
    <citation type="journal article" date="2014" name="Mol. Plant">
        <title>Chromosome Scale Genome Assembly and Transcriptome Profiling of Nannochloropsis gaditana in Nitrogen Depletion.</title>
        <authorList>
            <person name="Corteggiani Carpinelli E."/>
            <person name="Telatin A."/>
            <person name="Vitulo N."/>
            <person name="Forcato C."/>
            <person name="D'Angelo M."/>
            <person name="Schiavon R."/>
            <person name="Vezzi A."/>
            <person name="Giacometti G.M."/>
            <person name="Morosinotto T."/>
            <person name="Valle G."/>
        </authorList>
    </citation>
    <scope>NUCLEOTIDE SEQUENCE [LARGE SCALE GENOMIC DNA]</scope>
    <source>
        <strain evidence="4 5">B-31</strain>
    </source>
</reference>
<feature type="domain" description="Xaa-Pro dipeptidyl-peptidase-like" evidence="3">
    <location>
        <begin position="125"/>
        <end position="297"/>
    </location>
</feature>
<keyword evidence="5" id="KW-1185">Reference proteome</keyword>
<dbReference type="AlphaFoldDB" id="W7TRR1"/>
<dbReference type="SUPFAM" id="SSF53474">
    <property type="entry name" value="alpha/beta-Hydrolases"/>
    <property type="match status" value="1"/>
</dbReference>
<dbReference type="InterPro" id="IPR005674">
    <property type="entry name" value="CocE/Ser_esterase"/>
</dbReference>
<proteinExistence type="predicted"/>
<gene>
    <name evidence="4" type="ORF">Naga_100642g1</name>
</gene>
<dbReference type="EMBL" id="AZIL01000255">
    <property type="protein sequence ID" value="EWM28902.1"/>
    <property type="molecule type" value="Genomic_DNA"/>
</dbReference>
<feature type="transmembrane region" description="Helical" evidence="2">
    <location>
        <begin position="20"/>
        <end position="45"/>
    </location>
</feature>
<evidence type="ECO:0000259" key="3">
    <source>
        <dbReference type="Pfam" id="PF02129"/>
    </source>
</evidence>
<keyword evidence="2" id="KW-0472">Membrane</keyword>
<name>W7TRR1_9STRA</name>
<accession>W7TRR1</accession>
<dbReference type="Proteomes" id="UP000019335">
    <property type="component" value="Chromosome 4"/>
</dbReference>
<evidence type="ECO:0000313" key="4">
    <source>
        <dbReference type="EMBL" id="EWM28902.1"/>
    </source>
</evidence>
<keyword evidence="2" id="KW-1133">Transmembrane helix</keyword>
<dbReference type="Gene3D" id="1.10.3020.10">
    <property type="entry name" value="alpha-amino acid ester hydrolase ( Helical cap domain)"/>
    <property type="match status" value="1"/>
</dbReference>
<organism evidence="4 5">
    <name type="scientific">Nannochloropsis gaditana</name>
    <dbReference type="NCBI Taxonomy" id="72520"/>
    <lineage>
        <taxon>Eukaryota</taxon>
        <taxon>Sar</taxon>
        <taxon>Stramenopiles</taxon>
        <taxon>Ochrophyta</taxon>
        <taxon>Eustigmatophyceae</taxon>
        <taxon>Eustigmatales</taxon>
        <taxon>Monodopsidaceae</taxon>
        <taxon>Nannochloropsis</taxon>
    </lineage>
</organism>
<comment type="caution">
    <text evidence="4">The sequence shown here is derived from an EMBL/GenBank/DDBJ whole genome shotgun (WGS) entry which is preliminary data.</text>
</comment>
<evidence type="ECO:0000313" key="5">
    <source>
        <dbReference type="Proteomes" id="UP000019335"/>
    </source>
</evidence>
<evidence type="ECO:0000256" key="1">
    <source>
        <dbReference type="SAM" id="MobiDB-lite"/>
    </source>
</evidence>
<dbReference type="InterPro" id="IPR000383">
    <property type="entry name" value="Xaa-Pro-like_dom"/>
</dbReference>
<sequence>MRSRFPDPRDVLQNAARILVYPLFLLNGLLLGLLCSPCVCVYCAWKRRPWNISSDAYVLDERNGEDDEPEHLVETGNASSLPDAPTKGLSTPSFSCLFPSFPEKPSTTINIKDVKYTTLYLSARDGTRLAVDVWLPPACKRAEGRKVGCVFHQARYYRSFKLWGPGNLARNGLPINLLNNEYFERFLSQGLAVVSMDIRGSGASFGCSRGPWLEVETDDAMVVMDWILHQPWSNGRLGLWGISYEGTRALLSGVAGHRGVKAVVPMYMFLDVYSDVGFIGGMHLRGFVQNWERITRLLDNNNLPKIVFPFTDGVQPVSSAGPATLKAALREHRGNWSSTLDGLALEYADDKSEFNGRSPMDVSPYVFVDACLQRERERKRSKEEGGEEGRSVEGNGMPPFFLVSGWFDSTASCAIKLAHHLREIAPEVTLCLGPWNHAGIQHARFFPEGVRRRGAGDLSVIIIYSFGGGRREGWKNTQLGSSV</sequence>
<dbReference type="InterPro" id="IPR029058">
    <property type="entry name" value="AB_hydrolase_fold"/>
</dbReference>
<dbReference type="GO" id="GO:0016787">
    <property type="term" value="F:hydrolase activity"/>
    <property type="evidence" value="ECO:0007669"/>
    <property type="project" value="InterPro"/>
</dbReference>
<dbReference type="OrthoDB" id="416441at2759"/>
<dbReference type="Pfam" id="PF02129">
    <property type="entry name" value="Peptidase_S15"/>
    <property type="match status" value="1"/>
</dbReference>
<dbReference type="Gene3D" id="3.40.50.1820">
    <property type="entry name" value="alpha/beta hydrolase"/>
    <property type="match status" value="1"/>
</dbReference>